<gene>
    <name evidence="9" type="ORF">LAZ67_12001579</name>
</gene>
<dbReference type="InterPro" id="IPR036770">
    <property type="entry name" value="Ankyrin_rpt-contain_sf"/>
</dbReference>
<evidence type="ECO:0000256" key="2">
    <source>
        <dbReference type="ARBA" id="ARBA00022483"/>
    </source>
</evidence>
<evidence type="ECO:0000256" key="1">
    <source>
        <dbReference type="ARBA" id="ARBA00004175"/>
    </source>
</evidence>
<keyword evidence="5" id="KW-0800">Toxin</keyword>
<dbReference type="Proteomes" id="UP001235939">
    <property type="component" value="Chromosome 12"/>
</dbReference>
<name>A0ABY6L1N5_9ARAC</name>
<dbReference type="PANTHER" id="PTHR24173">
    <property type="entry name" value="ANKYRIN REPEAT CONTAINING"/>
    <property type="match status" value="1"/>
</dbReference>
<keyword evidence="3" id="KW-1052">Target cell membrane</keyword>
<dbReference type="InterPro" id="IPR002110">
    <property type="entry name" value="Ankyrin_rpt"/>
</dbReference>
<dbReference type="Pfam" id="PF12796">
    <property type="entry name" value="Ank_2"/>
    <property type="match status" value="1"/>
</dbReference>
<evidence type="ECO:0000256" key="3">
    <source>
        <dbReference type="ARBA" id="ARBA00022537"/>
    </source>
</evidence>
<organism evidence="9 10">
    <name type="scientific">Cordylochernes scorpioides</name>
    <dbReference type="NCBI Taxonomy" id="51811"/>
    <lineage>
        <taxon>Eukaryota</taxon>
        <taxon>Metazoa</taxon>
        <taxon>Ecdysozoa</taxon>
        <taxon>Arthropoda</taxon>
        <taxon>Chelicerata</taxon>
        <taxon>Arachnida</taxon>
        <taxon>Pseudoscorpiones</taxon>
        <taxon>Cheliferoidea</taxon>
        <taxon>Chernetidae</taxon>
        <taxon>Cordylochernes</taxon>
    </lineage>
</organism>
<keyword evidence="2" id="KW-0268">Exocytosis</keyword>
<dbReference type="Gene3D" id="1.25.40.20">
    <property type="entry name" value="Ankyrin repeat-containing domain"/>
    <property type="match status" value="2"/>
</dbReference>
<comment type="subcellular location">
    <subcellularLocation>
        <location evidence="1">Target cell membrane</location>
    </subcellularLocation>
</comment>
<dbReference type="SUPFAM" id="SSF48403">
    <property type="entry name" value="Ankyrin repeat"/>
    <property type="match status" value="1"/>
</dbReference>
<feature type="repeat" description="ANK" evidence="8">
    <location>
        <begin position="136"/>
        <end position="169"/>
    </location>
</feature>
<accession>A0ABY6L1N5</accession>
<reference evidence="9 10" key="1">
    <citation type="submission" date="2022-01" db="EMBL/GenBank/DDBJ databases">
        <title>A chromosomal length assembly of Cordylochernes scorpioides.</title>
        <authorList>
            <person name="Zeh D."/>
            <person name="Zeh J."/>
        </authorList>
    </citation>
    <scope>NUCLEOTIDE SEQUENCE [LARGE SCALE GENOMIC DNA]</scope>
    <source>
        <strain evidence="9">IN4F17</strain>
        <tissue evidence="9">Whole Body</tissue>
    </source>
</reference>
<evidence type="ECO:0000313" key="10">
    <source>
        <dbReference type="Proteomes" id="UP001235939"/>
    </source>
</evidence>
<keyword evidence="6 8" id="KW-0040">ANK repeat</keyword>
<keyword evidence="7" id="KW-0472">Membrane</keyword>
<evidence type="ECO:0008006" key="11">
    <source>
        <dbReference type="Google" id="ProtNLM"/>
    </source>
</evidence>
<keyword evidence="5" id="KW-0638">Presynaptic neurotoxin</keyword>
<feature type="repeat" description="ANK" evidence="8">
    <location>
        <begin position="201"/>
        <end position="233"/>
    </location>
</feature>
<feature type="repeat" description="ANK" evidence="8">
    <location>
        <begin position="103"/>
        <end position="135"/>
    </location>
</feature>
<evidence type="ECO:0000313" key="9">
    <source>
        <dbReference type="EMBL" id="UYV74873.1"/>
    </source>
</evidence>
<evidence type="ECO:0000256" key="7">
    <source>
        <dbReference type="ARBA" id="ARBA00023298"/>
    </source>
</evidence>
<evidence type="ECO:0000256" key="8">
    <source>
        <dbReference type="PROSITE-ProRule" id="PRU00023"/>
    </source>
</evidence>
<keyword evidence="5" id="KW-0528">Neurotoxin</keyword>
<keyword evidence="4" id="KW-0677">Repeat</keyword>
<dbReference type="PROSITE" id="PS50297">
    <property type="entry name" value="ANK_REP_REGION"/>
    <property type="match status" value="3"/>
</dbReference>
<keyword evidence="7" id="KW-1053">Target membrane</keyword>
<dbReference type="EMBL" id="CP092874">
    <property type="protein sequence ID" value="UYV74873.1"/>
    <property type="molecule type" value="Genomic_DNA"/>
</dbReference>
<evidence type="ECO:0000256" key="5">
    <source>
        <dbReference type="ARBA" id="ARBA00023028"/>
    </source>
</evidence>
<evidence type="ECO:0000256" key="6">
    <source>
        <dbReference type="ARBA" id="ARBA00023043"/>
    </source>
</evidence>
<proteinExistence type="predicted"/>
<dbReference type="PROSITE" id="PS50088">
    <property type="entry name" value="ANK_REPEAT"/>
    <property type="match status" value="3"/>
</dbReference>
<dbReference type="Pfam" id="PF00023">
    <property type="entry name" value="Ank"/>
    <property type="match status" value="1"/>
</dbReference>
<protein>
    <recommendedName>
        <fullName evidence="11">Ankyrin repeat protein</fullName>
    </recommendedName>
</protein>
<dbReference type="PANTHER" id="PTHR24173:SF83">
    <property type="entry name" value="SOCS BOX DOMAIN-CONTAINING PROTEIN"/>
    <property type="match status" value="1"/>
</dbReference>
<dbReference type="SMART" id="SM00248">
    <property type="entry name" value="ANK"/>
    <property type="match status" value="5"/>
</dbReference>
<keyword evidence="10" id="KW-1185">Reference proteome</keyword>
<sequence>MKLKQQRGISLETVFKNFLGNVKVENYRDLVNDLLLSYKALGCNMSLKIHFLQSHLDFFPDNLGAVSDEHGERFHQDLSSMEKRYQARVLIEAGAEVNRKDYSSSTPLYLAILYKHVEMVRLLLDSGARVNSTGLWGTTPLYLSCFYAPNREIANILIEYGADVNQRIDENSGAILHCISEVNDAHILIRNGALIDIQDSIGYTPLHKAVLRGNIEMVMFLLSKGADPNTMNYFNSYPLHTAIDRCDLNAAELLIFGGADLFIKFNGLSFLNQAIDYHYIDMAKLIIMHMVVKKPSHLKPEIVANEPTLSKYWDDCQAEVEYMDKTVIGQSTITYRKFVLESCENKLALYLSHKTTKVNKTLSNAKVLNKKLKIYSLPIRKKVAIGKKRKTLLDKMKTFVKTTKLQHLSFTTKAEVVQCLENYLIEYQVNSPILM</sequence>
<evidence type="ECO:0000256" key="4">
    <source>
        <dbReference type="ARBA" id="ARBA00022737"/>
    </source>
</evidence>